<name>A0A5E4GIQ2_PRUDU</name>
<protein>
    <submittedName>
        <fullName evidence="1">PREDICTED: YLS9</fullName>
    </submittedName>
</protein>
<organism evidence="1 2">
    <name type="scientific">Prunus dulcis</name>
    <name type="common">Almond</name>
    <name type="synonym">Amygdalus dulcis</name>
    <dbReference type="NCBI Taxonomy" id="3755"/>
    <lineage>
        <taxon>Eukaryota</taxon>
        <taxon>Viridiplantae</taxon>
        <taxon>Streptophyta</taxon>
        <taxon>Embryophyta</taxon>
        <taxon>Tracheophyta</taxon>
        <taxon>Spermatophyta</taxon>
        <taxon>Magnoliopsida</taxon>
        <taxon>eudicotyledons</taxon>
        <taxon>Gunneridae</taxon>
        <taxon>Pentapetalae</taxon>
        <taxon>rosids</taxon>
        <taxon>fabids</taxon>
        <taxon>Rosales</taxon>
        <taxon>Rosaceae</taxon>
        <taxon>Amygdaloideae</taxon>
        <taxon>Amygdaleae</taxon>
        <taxon>Prunus</taxon>
    </lineage>
</organism>
<proteinExistence type="predicted"/>
<sequence>MKAIHPQKDAMWTVFQQGGNAQGRLIPPFAQATKDLTSVIATFLEANSFVGAPVAHGIDADEARGSVSFNVRILARLSFGEAGWVLWPVGQEIARLLFEMGAMRVVQMRSSRAHLPLMALGVF</sequence>
<dbReference type="InParanoid" id="A0A5E4GIQ2"/>
<evidence type="ECO:0000313" key="2">
    <source>
        <dbReference type="Proteomes" id="UP000327085"/>
    </source>
</evidence>
<gene>
    <name evidence="1" type="ORF">ALMOND_2B013715</name>
</gene>
<dbReference type="Gramene" id="VVA39442">
    <property type="protein sequence ID" value="VVA39442"/>
    <property type="gene ID" value="Prudul26B013715"/>
</dbReference>
<dbReference type="AlphaFoldDB" id="A0A5E4GIQ2"/>
<dbReference type="Proteomes" id="UP000327085">
    <property type="component" value="Unassembled WGS sequence"/>
</dbReference>
<evidence type="ECO:0000313" key="1">
    <source>
        <dbReference type="EMBL" id="VVA39442.1"/>
    </source>
</evidence>
<reference evidence="2" key="1">
    <citation type="journal article" date="2020" name="Plant J.">
        <title>Transposons played a major role in the diversification between the closely related almond and peach genomes: results from the almond genome sequence.</title>
        <authorList>
            <person name="Alioto T."/>
            <person name="Alexiou K.G."/>
            <person name="Bardil A."/>
            <person name="Barteri F."/>
            <person name="Castanera R."/>
            <person name="Cruz F."/>
            <person name="Dhingra A."/>
            <person name="Duval H."/>
            <person name="Fernandez I Marti A."/>
            <person name="Frias L."/>
            <person name="Galan B."/>
            <person name="Garcia J.L."/>
            <person name="Howad W."/>
            <person name="Gomez-Garrido J."/>
            <person name="Gut M."/>
            <person name="Julca I."/>
            <person name="Morata J."/>
            <person name="Puigdomenech P."/>
            <person name="Ribeca P."/>
            <person name="Rubio Cabetas M.J."/>
            <person name="Vlasova A."/>
            <person name="Wirthensohn M."/>
            <person name="Garcia-Mas J."/>
            <person name="Gabaldon T."/>
            <person name="Casacuberta J.M."/>
            <person name="Arus P."/>
        </authorList>
    </citation>
    <scope>NUCLEOTIDE SEQUENCE [LARGE SCALE GENOMIC DNA]</scope>
    <source>
        <strain evidence="2">cv. Texas</strain>
    </source>
</reference>
<accession>A0A5E4GIQ2</accession>
<dbReference type="EMBL" id="CABIKO010000791">
    <property type="protein sequence ID" value="VVA39442.1"/>
    <property type="molecule type" value="Genomic_DNA"/>
</dbReference>